<dbReference type="EMBL" id="CADEAL010000051">
    <property type="protein sequence ID" value="CAB1413368.1"/>
    <property type="molecule type" value="Genomic_DNA"/>
</dbReference>
<reference evidence="2" key="1">
    <citation type="submission" date="2020-03" db="EMBL/GenBank/DDBJ databases">
        <authorList>
            <person name="Weist P."/>
        </authorList>
    </citation>
    <scope>NUCLEOTIDE SEQUENCE</scope>
</reference>
<dbReference type="Proteomes" id="UP001153269">
    <property type="component" value="Unassembled WGS sequence"/>
</dbReference>
<comment type="caution">
    <text evidence="2">The sequence shown here is derived from an EMBL/GenBank/DDBJ whole genome shotgun (WGS) entry which is preliminary data.</text>
</comment>
<organism evidence="2 3">
    <name type="scientific">Pleuronectes platessa</name>
    <name type="common">European plaice</name>
    <dbReference type="NCBI Taxonomy" id="8262"/>
    <lineage>
        <taxon>Eukaryota</taxon>
        <taxon>Metazoa</taxon>
        <taxon>Chordata</taxon>
        <taxon>Craniata</taxon>
        <taxon>Vertebrata</taxon>
        <taxon>Euteleostomi</taxon>
        <taxon>Actinopterygii</taxon>
        <taxon>Neopterygii</taxon>
        <taxon>Teleostei</taxon>
        <taxon>Neoteleostei</taxon>
        <taxon>Acanthomorphata</taxon>
        <taxon>Carangaria</taxon>
        <taxon>Pleuronectiformes</taxon>
        <taxon>Pleuronectoidei</taxon>
        <taxon>Pleuronectidae</taxon>
        <taxon>Pleuronectes</taxon>
    </lineage>
</organism>
<proteinExistence type="predicted"/>
<dbReference type="AlphaFoldDB" id="A0A9N7TKH7"/>
<keyword evidence="3" id="KW-1185">Reference proteome</keyword>
<evidence type="ECO:0000256" key="1">
    <source>
        <dbReference type="SAM" id="MobiDB-lite"/>
    </source>
</evidence>
<name>A0A9N7TKH7_PLEPL</name>
<sequence>MELSPDTTTHAHLIPPQLTFSSENREHMISTSLPAGSFQKPRITSAPLNPPQQRDGVRWVIASRNIDSHLVPLLNRFADEAGEDECVMTPHATPRRSRRSAVLQFSGWDTTQHAALHGLMCEVRVAAPERSSAFLGEETSQSKFGSDQEGAHR</sequence>
<evidence type="ECO:0000313" key="3">
    <source>
        <dbReference type="Proteomes" id="UP001153269"/>
    </source>
</evidence>
<evidence type="ECO:0000313" key="2">
    <source>
        <dbReference type="EMBL" id="CAB1413368.1"/>
    </source>
</evidence>
<protein>
    <submittedName>
        <fullName evidence="2">Uncharacterized protein</fullName>
    </submittedName>
</protein>
<accession>A0A9N7TKH7</accession>
<feature type="region of interest" description="Disordered" evidence="1">
    <location>
        <begin position="132"/>
        <end position="153"/>
    </location>
</feature>
<gene>
    <name evidence="2" type="ORF">PLEPLA_LOCUS1068</name>
</gene>